<evidence type="ECO:0000313" key="1">
    <source>
        <dbReference type="EMBL" id="KAH9418951.1"/>
    </source>
</evidence>
<name>A0ABQ8J8N3_DERPT</name>
<protein>
    <submittedName>
        <fullName evidence="1">Uncharacterized protein</fullName>
    </submittedName>
</protein>
<comment type="caution">
    <text evidence="1">The sequence shown here is derived from an EMBL/GenBank/DDBJ whole genome shotgun (WGS) entry which is preliminary data.</text>
</comment>
<keyword evidence="2" id="KW-1185">Reference proteome</keyword>
<reference evidence="1 2" key="2">
    <citation type="journal article" date="2022" name="Mol. Biol. Evol.">
        <title>Comparative Genomics Reveals Insights into the Divergent Evolution of Astigmatic Mites and Household Pest Adaptations.</title>
        <authorList>
            <person name="Xiong Q."/>
            <person name="Wan A.T."/>
            <person name="Liu X."/>
            <person name="Fung C.S."/>
            <person name="Xiao X."/>
            <person name="Malainual N."/>
            <person name="Hou J."/>
            <person name="Wang L."/>
            <person name="Wang M."/>
            <person name="Yang K.Y."/>
            <person name="Cui Y."/>
            <person name="Leung E.L."/>
            <person name="Nong W."/>
            <person name="Shin S.K."/>
            <person name="Au S.W."/>
            <person name="Jeong K.Y."/>
            <person name="Chew F.T."/>
            <person name="Hui J.H."/>
            <person name="Leung T.F."/>
            <person name="Tungtrongchitr A."/>
            <person name="Zhong N."/>
            <person name="Liu Z."/>
            <person name="Tsui S.K."/>
        </authorList>
    </citation>
    <scope>NUCLEOTIDE SEQUENCE [LARGE SCALE GENOMIC DNA]</scope>
    <source>
        <strain evidence="1">Derp</strain>
    </source>
</reference>
<organism evidence="1 2">
    <name type="scientific">Dermatophagoides pteronyssinus</name>
    <name type="common">European house dust mite</name>
    <dbReference type="NCBI Taxonomy" id="6956"/>
    <lineage>
        <taxon>Eukaryota</taxon>
        <taxon>Metazoa</taxon>
        <taxon>Ecdysozoa</taxon>
        <taxon>Arthropoda</taxon>
        <taxon>Chelicerata</taxon>
        <taxon>Arachnida</taxon>
        <taxon>Acari</taxon>
        <taxon>Acariformes</taxon>
        <taxon>Sarcoptiformes</taxon>
        <taxon>Astigmata</taxon>
        <taxon>Psoroptidia</taxon>
        <taxon>Analgoidea</taxon>
        <taxon>Pyroglyphidae</taxon>
        <taxon>Dermatophagoidinae</taxon>
        <taxon>Dermatophagoides</taxon>
    </lineage>
</organism>
<dbReference type="EMBL" id="NJHN03000062">
    <property type="protein sequence ID" value="KAH9418951.1"/>
    <property type="molecule type" value="Genomic_DNA"/>
</dbReference>
<evidence type="ECO:0000313" key="2">
    <source>
        <dbReference type="Proteomes" id="UP000887458"/>
    </source>
</evidence>
<proteinExistence type="predicted"/>
<accession>A0ABQ8J8N3</accession>
<gene>
    <name evidence="1" type="ORF">DERP_004281</name>
</gene>
<sequence length="299" mass="35233">MTLQEKNENEKLFKTIPCGIEYLNETVGLSLTDNYFYQFLFLNETIEVIRYEQNQRLSKNNNNEYKLNLIDGQMLANGLKDLVHELITEYITNIFKLEGNDYNGKLKKSNDELSIIAMAYTINKHEQKRFICCKTNDQIEYYIGNYNEELSMGFVLGEIAATGKKYILSLLSNQSDGMIVITYSENSYEITIFKLKEDIFFVNDHEWKITLVVDANYNFLQQFNGKPNIVQEHKFNSSFEKIFGKQKFTYGFVDDDKIYLFSNQNEKVIAFSSNFTGNNEIDSKQKYRFKFQSYKDFFH</sequence>
<dbReference type="Proteomes" id="UP000887458">
    <property type="component" value="Unassembled WGS sequence"/>
</dbReference>
<reference evidence="1 2" key="1">
    <citation type="journal article" date="2018" name="J. Allergy Clin. Immunol.">
        <title>High-quality assembly of Dermatophagoides pteronyssinus genome and transcriptome reveals a wide range of novel allergens.</title>
        <authorList>
            <person name="Liu X.Y."/>
            <person name="Yang K.Y."/>
            <person name="Wang M.Q."/>
            <person name="Kwok J.S."/>
            <person name="Zeng X."/>
            <person name="Yang Z."/>
            <person name="Xiao X.J."/>
            <person name="Lau C.P."/>
            <person name="Li Y."/>
            <person name="Huang Z.M."/>
            <person name="Ba J.G."/>
            <person name="Yim A.K."/>
            <person name="Ouyang C.Y."/>
            <person name="Ngai S.M."/>
            <person name="Chan T.F."/>
            <person name="Leung E.L."/>
            <person name="Liu L."/>
            <person name="Liu Z.G."/>
            <person name="Tsui S.K."/>
        </authorList>
    </citation>
    <scope>NUCLEOTIDE SEQUENCE [LARGE SCALE GENOMIC DNA]</scope>
    <source>
        <strain evidence="1">Derp</strain>
    </source>
</reference>